<accession>A0ABW5QW57</accession>
<dbReference type="PROSITE" id="PS01182">
    <property type="entry name" value="GLYCOSYL_HYDROL_F35"/>
    <property type="match status" value="1"/>
</dbReference>
<dbReference type="InterPro" id="IPR017853">
    <property type="entry name" value="GH"/>
</dbReference>
<evidence type="ECO:0000256" key="2">
    <source>
        <dbReference type="ARBA" id="ARBA00022801"/>
    </source>
</evidence>
<evidence type="ECO:0000256" key="1">
    <source>
        <dbReference type="ARBA" id="ARBA00009809"/>
    </source>
</evidence>
<dbReference type="RefSeq" id="WP_379272559.1">
    <property type="nucleotide sequence ID" value="NZ_JBHUGT010000013.1"/>
</dbReference>
<keyword evidence="3 4" id="KW-0326">Glycosidase</keyword>
<comment type="caution">
    <text evidence="7">The sequence shown here is derived from an EMBL/GenBank/DDBJ whole genome shotgun (WGS) entry which is preliminary data.</text>
</comment>
<dbReference type="PANTHER" id="PTHR23421">
    <property type="entry name" value="BETA-GALACTOSIDASE RELATED"/>
    <property type="match status" value="1"/>
</dbReference>
<sequence>MALYRLNLDAPDKEIVPSTLKLGGTSPSGGRISFTNYYMELDGKPYFGICGEFHYSRYPREEWDAELSKMKLNGINIAATYIFWNHHEETEGRFEWDGRLDLRYFIELCGKHGLFAILRVGPFCHGEVKNGGMPDWLFGRPFEIRSNDERYLAYVRRLYEQIGMQAAGLFYQDGGPVIGIQLENEYMHAAAIWELTAKQGDVYMTPGADGESHMRRLKAIAREAGLIAPIYTSTGWGGAPVLEDEVLPLYGGYAYTPWTVNESNPEQKPTGEYVFADYHNDEGESPGFEPPYSKSKYPFACCEMGGGMQTWYKSRFVVEPQSAAAMAVMKIAGGCNFVGYYMFHGGTNPVGRSGYMNESTTPKITYDFQAPIGEFGQVRESAARLRLIHSFLRAFGERLAPMGTVLPEGAARIQPDDAGTLRYAARVRGGSGFLFVNNYQDHAAMARHRDVRFRIGLGGETLSFPQRTTLTIEDKAYAIMPLNLRISGLRLKYATAMPAAMIEGDDGVPVYLFAMPGGTEAELCFDSNGIAEIESGEGVTAYRGDEDIVALSGERSGAFEVRKRNGERVRFYVMTEAESLTMWEAEWRGRKRVIFSEAPIADTERGLRFILSGEAELRFRMFPGSDAKLIGPGGLSLEAERWRAETAEGGWFDSYLLSIPRREVKPDVEYPAEHKAVVRVPDDAFEGHDEVMLSVEYDGDVGYAFAGGELFHDHFYNGQRWEIGLSRFRDRWPGREIVLHVTPRIAGKLRLSADAGMALQQELIGSKIAAIRSVRATPVYGITLV</sequence>
<keyword evidence="2 4" id="KW-0378">Hydrolase</keyword>
<proteinExistence type="inferred from homology"/>
<keyword evidence="8" id="KW-1185">Reference proteome</keyword>
<evidence type="ECO:0000256" key="4">
    <source>
        <dbReference type="RuleBase" id="RU000675"/>
    </source>
</evidence>
<comment type="catalytic activity">
    <reaction evidence="4">
        <text>Hydrolysis of terminal non-reducing beta-D-galactose residues in beta-D-galactosides.</text>
        <dbReference type="EC" id="3.2.1.23"/>
    </reaction>
</comment>
<dbReference type="Gene3D" id="3.20.20.80">
    <property type="entry name" value="Glycosidases"/>
    <property type="match status" value="1"/>
</dbReference>
<organism evidence="7 8">
    <name type="scientific">Paenibacillus thailandensis</name>
    <dbReference type="NCBI Taxonomy" id="393250"/>
    <lineage>
        <taxon>Bacteria</taxon>
        <taxon>Bacillati</taxon>
        <taxon>Bacillota</taxon>
        <taxon>Bacilli</taxon>
        <taxon>Bacillales</taxon>
        <taxon>Paenibacillaceae</taxon>
        <taxon>Paenibacillus</taxon>
    </lineage>
</organism>
<name>A0ABW5QW57_9BACL</name>
<dbReference type="Proteomes" id="UP001597493">
    <property type="component" value="Unassembled WGS sequence"/>
</dbReference>
<dbReference type="SUPFAM" id="SSF51445">
    <property type="entry name" value="(Trans)glycosidases"/>
    <property type="match status" value="1"/>
</dbReference>
<dbReference type="Pfam" id="PF01301">
    <property type="entry name" value="Glyco_hydro_35"/>
    <property type="match status" value="2"/>
</dbReference>
<evidence type="ECO:0000313" key="8">
    <source>
        <dbReference type="Proteomes" id="UP001597493"/>
    </source>
</evidence>
<dbReference type="GO" id="GO:0004565">
    <property type="term" value="F:beta-galactosidase activity"/>
    <property type="evidence" value="ECO:0007669"/>
    <property type="project" value="UniProtKB-EC"/>
</dbReference>
<dbReference type="InterPro" id="IPR001944">
    <property type="entry name" value="Glycoside_Hdrlase_35"/>
</dbReference>
<evidence type="ECO:0000259" key="6">
    <source>
        <dbReference type="Pfam" id="PF01301"/>
    </source>
</evidence>
<protein>
    <recommendedName>
        <fullName evidence="4">Beta-galactosidase</fullName>
        <ecNumber evidence="4">3.2.1.23</ecNumber>
    </recommendedName>
</protein>
<dbReference type="EC" id="3.2.1.23" evidence="4"/>
<evidence type="ECO:0000256" key="3">
    <source>
        <dbReference type="ARBA" id="ARBA00023295"/>
    </source>
</evidence>
<evidence type="ECO:0000313" key="7">
    <source>
        <dbReference type="EMBL" id="MFD2660729.1"/>
    </source>
</evidence>
<gene>
    <name evidence="7" type="ORF">ACFSW5_10780</name>
</gene>
<comment type="similarity">
    <text evidence="1 5">Belongs to the glycosyl hydrolase 35 family.</text>
</comment>
<dbReference type="PRINTS" id="PR00742">
    <property type="entry name" value="GLHYDRLASE35"/>
</dbReference>
<evidence type="ECO:0000256" key="5">
    <source>
        <dbReference type="RuleBase" id="RU003679"/>
    </source>
</evidence>
<feature type="domain" description="Glycoside hydrolase 35 catalytic" evidence="6">
    <location>
        <begin position="41"/>
        <end position="204"/>
    </location>
</feature>
<dbReference type="EMBL" id="JBHUMY010000011">
    <property type="protein sequence ID" value="MFD2660729.1"/>
    <property type="molecule type" value="Genomic_DNA"/>
</dbReference>
<reference evidence="8" key="1">
    <citation type="journal article" date="2019" name="Int. J. Syst. Evol. Microbiol.">
        <title>The Global Catalogue of Microorganisms (GCM) 10K type strain sequencing project: providing services to taxonomists for standard genome sequencing and annotation.</title>
        <authorList>
            <consortium name="The Broad Institute Genomics Platform"/>
            <consortium name="The Broad Institute Genome Sequencing Center for Infectious Disease"/>
            <person name="Wu L."/>
            <person name="Ma J."/>
        </authorList>
    </citation>
    <scope>NUCLEOTIDE SEQUENCE [LARGE SCALE GENOMIC DNA]</scope>
    <source>
        <strain evidence="8">TISTR 1827</strain>
    </source>
</reference>
<dbReference type="InterPro" id="IPR031330">
    <property type="entry name" value="Gly_Hdrlase_35_cat"/>
</dbReference>
<feature type="domain" description="Glycoside hydrolase 35 catalytic" evidence="6">
    <location>
        <begin position="293"/>
        <end position="390"/>
    </location>
</feature>
<dbReference type="InterPro" id="IPR019801">
    <property type="entry name" value="Glyco_hydro_35_CS"/>
</dbReference>